<evidence type="ECO:0000256" key="8">
    <source>
        <dbReference type="ARBA" id="ARBA00038235"/>
    </source>
</evidence>
<sequence>MDMSSFLMNGVGGSSIYADPKFPPSEEYNQNSYIPTQSVSDYYVNPQHYGYPQVPYGPYSHQMGGYYSPQQSCTMGPQLGHVVSIPHQVSSPGVPRSNVGSPSPLSCTGAIPPGLHQQHMMCQSQLQSQAEQLQGHIALQQDIQNRHQQQQQLTEQGLMSHHSGRSSSPSSECSDDGNLSEGANPVIYPWMKKIHVAGAGAVAHFQPGMEPKRQRTAYTRHQILELEKEFHFNRYLTRRRRIEIAHSLCLSERQIKIWFQNRRMKWKKDNKLPNTKNVRRKTNPAGVTTILSSSNGGASTTNTVSSTTPNQSTRQGRTIEKRELDDIVPPMIPINAIKQDYGLTTL</sequence>
<protein>
    <recommendedName>
        <fullName evidence="12">Homeobox domain-containing protein</fullName>
    </recommendedName>
</protein>
<dbReference type="PANTHER" id="PTHR45771:SF6">
    <property type="entry name" value="HOMEOTIC PROTEIN SEX COMBS REDUCED"/>
    <property type="match status" value="1"/>
</dbReference>
<evidence type="ECO:0000256" key="10">
    <source>
        <dbReference type="RuleBase" id="RU000682"/>
    </source>
</evidence>
<comment type="similarity">
    <text evidence="8">Belongs to the Antp homeobox family. Deformed subfamily.</text>
</comment>
<feature type="compositionally biased region" description="Low complexity" evidence="11">
    <location>
        <begin position="143"/>
        <end position="156"/>
    </location>
</feature>
<name>A0AA88HZZ6_ARTSF</name>
<keyword evidence="7 9" id="KW-0539">Nucleus</keyword>
<dbReference type="GO" id="GO:0009952">
    <property type="term" value="P:anterior/posterior pattern specification"/>
    <property type="evidence" value="ECO:0007669"/>
    <property type="project" value="TreeGrafter"/>
</dbReference>
<evidence type="ECO:0000256" key="9">
    <source>
        <dbReference type="PROSITE-ProRule" id="PRU00108"/>
    </source>
</evidence>
<dbReference type="GO" id="GO:0000981">
    <property type="term" value="F:DNA-binding transcription factor activity, RNA polymerase II-specific"/>
    <property type="evidence" value="ECO:0007669"/>
    <property type="project" value="InterPro"/>
</dbReference>
<keyword evidence="3" id="KW-0805">Transcription regulation</keyword>
<dbReference type="GO" id="GO:0000978">
    <property type="term" value="F:RNA polymerase II cis-regulatory region sequence-specific DNA binding"/>
    <property type="evidence" value="ECO:0007669"/>
    <property type="project" value="TreeGrafter"/>
</dbReference>
<evidence type="ECO:0000256" key="6">
    <source>
        <dbReference type="ARBA" id="ARBA00023163"/>
    </source>
</evidence>
<dbReference type="Gene3D" id="1.10.10.60">
    <property type="entry name" value="Homeodomain-like"/>
    <property type="match status" value="1"/>
</dbReference>
<feature type="region of interest" description="Disordered" evidence="11">
    <location>
        <begin position="286"/>
        <end position="318"/>
    </location>
</feature>
<organism evidence="13 14">
    <name type="scientific">Artemia franciscana</name>
    <name type="common">Brine shrimp</name>
    <name type="synonym">Artemia sanfranciscana</name>
    <dbReference type="NCBI Taxonomy" id="6661"/>
    <lineage>
        <taxon>Eukaryota</taxon>
        <taxon>Metazoa</taxon>
        <taxon>Ecdysozoa</taxon>
        <taxon>Arthropoda</taxon>
        <taxon>Crustacea</taxon>
        <taxon>Branchiopoda</taxon>
        <taxon>Anostraca</taxon>
        <taxon>Artemiidae</taxon>
        <taxon>Artemia</taxon>
    </lineage>
</organism>
<dbReference type="PANTHER" id="PTHR45771">
    <property type="entry name" value="HOMEOTIC PROTEIN DEFORMED"/>
    <property type="match status" value="1"/>
</dbReference>
<keyword evidence="4 9" id="KW-0238">DNA-binding</keyword>
<proteinExistence type="inferred from homology"/>
<dbReference type="InterPro" id="IPR009057">
    <property type="entry name" value="Homeodomain-like_sf"/>
</dbReference>
<evidence type="ECO:0000256" key="5">
    <source>
        <dbReference type="ARBA" id="ARBA00023155"/>
    </source>
</evidence>
<evidence type="ECO:0000256" key="7">
    <source>
        <dbReference type="ARBA" id="ARBA00023242"/>
    </source>
</evidence>
<dbReference type="SUPFAM" id="SSF46689">
    <property type="entry name" value="Homeodomain-like"/>
    <property type="match status" value="1"/>
</dbReference>
<evidence type="ECO:0000256" key="3">
    <source>
        <dbReference type="ARBA" id="ARBA00023015"/>
    </source>
</evidence>
<evidence type="ECO:0000256" key="11">
    <source>
        <dbReference type="SAM" id="MobiDB-lite"/>
    </source>
</evidence>
<dbReference type="EMBL" id="JAVRJZ010000006">
    <property type="protein sequence ID" value="KAK2721270.1"/>
    <property type="molecule type" value="Genomic_DNA"/>
</dbReference>
<feature type="compositionally biased region" description="Low complexity" evidence="11">
    <location>
        <begin position="292"/>
        <end position="313"/>
    </location>
</feature>
<keyword evidence="14" id="KW-1185">Reference proteome</keyword>
<dbReference type="GO" id="GO:0005654">
    <property type="term" value="C:nucleoplasm"/>
    <property type="evidence" value="ECO:0007669"/>
    <property type="project" value="TreeGrafter"/>
</dbReference>
<dbReference type="SMART" id="SM00389">
    <property type="entry name" value="HOX"/>
    <property type="match status" value="1"/>
</dbReference>
<dbReference type="InterPro" id="IPR020479">
    <property type="entry name" value="HD_metazoa"/>
</dbReference>
<keyword evidence="5 9" id="KW-0371">Homeobox</keyword>
<dbReference type="InterPro" id="IPR017970">
    <property type="entry name" value="Homeobox_CS"/>
</dbReference>
<dbReference type="PROSITE" id="PS50071">
    <property type="entry name" value="HOMEOBOX_2"/>
    <property type="match status" value="1"/>
</dbReference>
<dbReference type="PRINTS" id="PR00024">
    <property type="entry name" value="HOMEOBOX"/>
</dbReference>
<dbReference type="InterPro" id="IPR001356">
    <property type="entry name" value="HD"/>
</dbReference>
<dbReference type="FunFam" id="1.10.10.60:FF:000029">
    <property type="entry name" value="Homeobox protein Hox-D4"/>
    <property type="match status" value="1"/>
</dbReference>
<dbReference type="AlphaFoldDB" id="A0AA88HZZ6"/>
<dbReference type="CDD" id="cd00086">
    <property type="entry name" value="homeodomain"/>
    <property type="match status" value="1"/>
</dbReference>
<dbReference type="InterPro" id="IPR001827">
    <property type="entry name" value="Homeobox_Antennapedia_CS"/>
</dbReference>
<reference evidence="13" key="1">
    <citation type="submission" date="2023-07" db="EMBL/GenBank/DDBJ databases">
        <title>Chromosome-level genome assembly of Artemia franciscana.</title>
        <authorList>
            <person name="Jo E."/>
        </authorList>
    </citation>
    <scope>NUCLEOTIDE SEQUENCE</scope>
    <source>
        <tissue evidence="13">Whole body</tissue>
    </source>
</reference>
<dbReference type="PROSITE" id="PS00027">
    <property type="entry name" value="HOMEOBOX_1"/>
    <property type="match status" value="1"/>
</dbReference>
<dbReference type="InterPro" id="IPR050609">
    <property type="entry name" value="Antp_homeobox_Deformed_sf"/>
</dbReference>
<comment type="caution">
    <text evidence="13">The sequence shown here is derived from an EMBL/GenBank/DDBJ whole genome shotgun (WGS) entry which is preliminary data.</text>
</comment>
<evidence type="ECO:0000259" key="12">
    <source>
        <dbReference type="PROSITE" id="PS50071"/>
    </source>
</evidence>
<dbReference type="InterPro" id="IPR017995">
    <property type="entry name" value="Homeobox_antennapedia"/>
</dbReference>
<evidence type="ECO:0000256" key="4">
    <source>
        <dbReference type="ARBA" id="ARBA00023125"/>
    </source>
</evidence>
<dbReference type="GO" id="GO:0045944">
    <property type="term" value="P:positive regulation of transcription by RNA polymerase II"/>
    <property type="evidence" value="ECO:0007669"/>
    <property type="project" value="TreeGrafter"/>
</dbReference>
<accession>A0AA88HZZ6</accession>
<evidence type="ECO:0000256" key="2">
    <source>
        <dbReference type="ARBA" id="ARBA00022473"/>
    </source>
</evidence>
<dbReference type="PROSITE" id="PS00032">
    <property type="entry name" value="ANTENNAPEDIA"/>
    <property type="match status" value="1"/>
</dbReference>
<comment type="subcellular location">
    <subcellularLocation>
        <location evidence="1 9 10">Nucleus</location>
    </subcellularLocation>
</comment>
<evidence type="ECO:0000256" key="1">
    <source>
        <dbReference type="ARBA" id="ARBA00004123"/>
    </source>
</evidence>
<keyword evidence="2" id="KW-0217">Developmental protein</keyword>
<keyword evidence="6" id="KW-0804">Transcription</keyword>
<feature type="domain" description="Homeobox" evidence="12">
    <location>
        <begin position="209"/>
        <end position="269"/>
    </location>
</feature>
<gene>
    <name evidence="13" type="ORF">QYM36_003524</name>
</gene>
<dbReference type="PRINTS" id="PR00025">
    <property type="entry name" value="ANTENNAPEDIA"/>
</dbReference>
<evidence type="ECO:0000313" key="14">
    <source>
        <dbReference type="Proteomes" id="UP001187531"/>
    </source>
</evidence>
<feature type="region of interest" description="Disordered" evidence="11">
    <location>
        <begin position="143"/>
        <end position="179"/>
    </location>
</feature>
<evidence type="ECO:0000313" key="13">
    <source>
        <dbReference type="EMBL" id="KAK2721270.1"/>
    </source>
</evidence>
<dbReference type="Pfam" id="PF00046">
    <property type="entry name" value="Homeodomain"/>
    <property type="match status" value="1"/>
</dbReference>
<feature type="DNA-binding region" description="Homeobox" evidence="9">
    <location>
        <begin position="211"/>
        <end position="270"/>
    </location>
</feature>
<dbReference type="Proteomes" id="UP001187531">
    <property type="component" value="Unassembled WGS sequence"/>
</dbReference>